<dbReference type="RefSeq" id="NP_258305.1">
    <property type="nucleotide sequence ID" value="NC_003102.1"/>
</dbReference>
<organism evidence="1 3">
    <name type="scientific">Spodoptera litura multicapsid nucleopolyhedrovirus</name>
    <name type="common">SpltMNPV</name>
    <dbReference type="NCBI Taxonomy" id="46242"/>
    <lineage>
        <taxon>Viruses</taxon>
        <taxon>Viruses incertae sedis</taxon>
        <taxon>Naldaviricetes</taxon>
        <taxon>Lefavirales</taxon>
        <taxon>Baculoviridae</taxon>
        <taxon>Alphabaculovirus</taxon>
        <taxon>Alphabaculovirus spliturae</taxon>
    </lineage>
</organism>
<evidence type="ECO:0000313" key="2">
    <source>
        <dbReference type="EMBL" id="QHN73887.1"/>
    </source>
</evidence>
<dbReference type="Proteomes" id="UP000202667">
    <property type="component" value="Segment"/>
</dbReference>
<accession>Q91BI4</accession>
<dbReference type="OrthoDB" id="11297at10239"/>
<proteinExistence type="predicted"/>
<dbReference type="KEGG" id="vg:922238"/>
<name>Q91BI4_NPVST</name>
<dbReference type="EMBL" id="AF325155">
    <property type="protein sequence ID" value="AAL01724.1"/>
    <property type="molecule type" value="Genomic_DNA"/>
</dbReference>
<keyword evidence="3" id="KW-1185">Reference proteome</keyword>
<sequence length="201" mass="23598">MKMNVVKVLNVDKFNERLARIQILLDIAKSALRDMIEADEISPRELSSVRVSDDTAAWVCGRIETSNCVTLRIKCSESFRGSRVLIERHFYDEHFHQALVKNLDPDRQHYMYWKYTIPMIKLIFCRNESAYHNPIQRLDYFINIQDLTVETTDCDHHHEPLDPAAAALDPMNDYDRTINSMQDLVEERYDDKTVQILCKCT</sequence>
<evidence type="ECO:0000313" key="3">
    <source>
        <dbReference type="Proteomes" id="UP000202667"/>
    </source>
</evidence>
<evidence type="ECO:0000313" key="1">
    <source>
        <dbReference type="EMBL" id="AAL01724.1"/>
    </source>
</evidence>
<gene>
    <name evidence="2" type="primary">ORF37</name>
</gene>
<dbReference type="InterPro" id="IPR009365">
    <property type="entry name" value="Nucleo_LEF-12"/>
</dbReference>
<protein>
    <submittedName>
        <fullName evidence="1">Late expression factor 12</fullName>
    </submittedName>
    <submittedName>
        <fullName evidence="2">Lef-12</fullName>
    </submittedName>
</protein>
<dbReference type="Pfam" id="PF06256">
    <property type="entry name" value="Nucleo_LEF-12"/>
    <property type="match status" value="1"/>
</dbReference>
<reference evidence="2" key="2">
    <citation type="journal article" date="2019" name="Viruses">
        <title>Identification of Loci Associated with Enhanced Virulence in Spodoptera litura Nucleopolyhedrovirus Isolates Using Deep Sequencing.</title>
        <authorList>
            <person name="Zwart M.P."/>
            <person name="Ali G."/>
            <person name="Strien E.A.V."/>
            <person name="Schijlen E.G.W.M."/>
            <person name="Wang M."/>
            <person name="Werf W.V."/>
            <person name="Vlak J.M."/>
        </authorList>
    </citation>
    <scope>NUCLEOTIDE SEQUENCE</scope>
    <source>
        <strain evidence="2">G2</strain>
    </source>
</reference>
<dbReference type="EMBL" id="MN342245">
    <property type="protein sequence ID" value="QHN73887.1"/>
    <property type="molecule type" value="Genomic_DNA"/>
</dbReference>
<organismHost>
    <name type="scientific">Lepidoptera</name>
    <name type="common">moths &amp; butterflies</name>
    <dbReference type="NCBI Taxonomy" id="7088"/>
</organismHost>
<reference evidence="1 3" key="1">
    <citation type="journal article" date="2001" name="Virology">
        <title>Sequence analysis of the Spodoptera litura multicapsid nucleopolyhedrovirus genome.</title>
        <authorList>
            <person name="Pang Y."/>
            <person name="Yu J."/>
            <person name="Wang L."/>
            <person name="Hu X."/>
            <person name="Bao W."/>
            <person name="Li G."/>
            <person name="Chen C."/>
            <person name="Han H."/>
            <person name="Hu S."/>
            <person name="Yang H."/>
        </authorList>
    </citation>
    <scope>NUCLEOTIDE SEQUENCE [LARGE SCALE GENOMIC DNA]</scope>
    <source>
        <strain evidence="1 3">G2</strain>
    </source>
</reference>